<comment type="caution">
    <text evidence="12">The sequence shown here is derived from an EMBL/GenBank/DDBJ whole genome shotgun (WGS) entry which is preliminary data.</text>
</comment>
<keyword evidence="9" id="KW-1208">Phospholipid metabolism</keyword>
<keyword evidence="1" id="KW-1003">Cell membrane</keyword>
<keyword evidence="8" id="KW-0456">Lyase</keyword>
<evidence type="ECO:0000256" key="1">
    <source>
        <dbReference type="ARBA" id="ARBA00022475"/>
    </source>
</evidence>
<evidence type="ECO:0000256" key="7">
    <source>
        <dbReference type="ARBA" id="ARBA00023209"/>
    </source>
</evidence>
<dbReference type="AlphaFoldDB" id="A0A150IT63"/>
<evidence type="ECO:0000256" key="10">
    <source>
        <dbReference type="ARBA" id="ARBA00023317"/>
    </source>
</evidence>
<evidence type="ECO:0000256" key="4">
    <source>
        <dbReference type="ARBA" id="ARBA00023098"/>
    </source>
</evidence>
<proteinExistence type="predicted"/>
<reference evidence="12 13" key="1">
    <citation type="journal article" date="2016" name="ISME J.">
        <title>Chasing the elusive Euryarchaeota class WSA2: genomes reveal a uniquely fastidious methyl-reducing methanogen.</title>
        <authorList>
            <person name="Nobu M.K."/>
            <person name="Narihiro T."/>
            <person name="Kuroda K."/>
            <person name="Mei R."/>
            <person name="Liu W.T."/>
        </authorList>
    </citation>
    <scope>NUCLEOTIDE SEQUENCE [LARGE SCALE GENOMIC DNA]</scope>
    <source>
        <strain evidence="12">U1lsi0528_Bin055</strain>
    </source>
</reference>
<evidence type="ECO:0000256" key="8">
    <source>
        <dbReference type="ARBA" id="ARBA00023239"/>
    </source>
</evidence>
<evidence type="ECO:0000313" key="13">
    <source>
        <dbReference type="Proteomes" id="UP000075398"/>
    </source>
</evidence>
<dbReference type="NCBIfam" id="NF003685">
    <property type="entry name" value="PRK05305.2-5"/>
    <property type="match status" value="1"/>
</dbReference>
<dbReference type="InterPro" id="IPR003817">
    <property type="entry name" value="PS_Dcarbxylase"/>
</dbReference>
<keyword evidence="6" id="KW-0865">Zymogen</keyword>
<keyword evidence="4" id="KW-0443">Lipid metabolism</keyword>
<evidence type="ECO:0000256" key="3">
    <source>
        <dbReference type="ARBA" id="ARBA00022793"/>
    </source>
</evidence>
<keyword evidence="7" id="KW-0594">Phospholipid biosynthesis</keyword>
<evidence type="ECO:0000256" key="2">
    <source>
        <dbReference type="ARBA" id="ARBA00022516"/>
    </source>
</evidence>
<keyword evidence="5 11" id="KW-0472">Membrane</keyword>
<dbReference type="Pfam" id="PF02666">
    <property type="entry name" value="PS_Dcarbxylase"/>
    <property type="match status" value="1"/>
</dbReference>
<evidence type="ECO:0000256" key="11">
    <source>
        <dbReference type="SAM" id="Phobius"/>
    </source>
</evidence>
<protein>
    <submittedName>
        <fullName evidence="12">Phosphatidylserine decarboxylase</fullName>
    </submittedName>
</protein>
<dbReference type="GO" id="GO:0008654">
    <property type="term" value="P:phospholipid biosynthetic process"/>
    <property type="evidence" value="ECO:0007669"/>
    <property type="project" value="UniProtKB-KW"/>
</dbReference>
<gene>
    <name evidence="12" type="ORF">AMQ22_01887</name>
</gene>
<name>A0A150IT63_9EURY</name>
<keyword evidence="2" id="KW-0444">Lipid biosynthesis</keyword>
<evidence type="ECO:0000313" key="12">
    <source>
        <dbReference type="EMBL" id="KYC48219.1"/>
    </source>
</evidence>
<evidence type="ECO:0000256" key="6">
    <source>
        <dbReference type="ARBA" id="ARBA00023145"/>
    </source>
</evidence>
<evidence type="ECO:0000256" key="5">
    <source>
        <dbReference type="ARBA" id="ARBA00023136"/>
    </source>
</evidence>
<keyword evidence="10" id="KW-0670">Pyruvate</keyword>
<dbReference type="Proteomes" id="UP000075398">
    <property type="component" value="Unassembled WGS sequence"/>
</dbReference>
<dbReference type="EMBL" id="LNGC01000135">
    <property type="protein sequence ID" value="KYC48219.1"/>
    <property type="molecule type" value="Genomic_DNA"/>
</dbReference>
<dbReference type="PANTHER" id="PTHR35809:SF1">
    <property type="entry name" value="ARCHAETIDYLSERINE DECARBOXYLASE PROENZYME-RELATED"/>
    <property type="match status" value="1"/>
</dbReference>
<dbReference type="PANTHER" id="PTHR35809">
    <property type="entry name" value="ARCHAETIDYLSERINE DECARBOXYLASE PROENZYME-RELATED"/>
    <property type="match status" value="1"/>
</dbReference>
<keyword evidence="3" id="KW-0210">Decarboxylase</keyword>
<organism evidence="12 13">
    <name type="scientific">Candidatus Methanofastidiosum methylothiophilum</name>
    <dbReference type="NCBI Taxonomy" id="1705564"/>
    <lineage>
        <taxon>Archaea</taxon>
        <taxon>Methanobacteriati</taxon>
        <taxon>Methanobacteriota</taxon>
        <taxon>Stenosarchaea group</taxon>
        <taxon>Candidatus Methanofastidiosia</taxon>
        <taxon>Candidatus Methanofastidiosales</taxon>
        <taxon>Candidatus Methanofastidiosaceae</taxon>
        <taxon>Candidatus Methanofastidiosum</taxon>
    </lineage>
</organism>
<sequence length="207" mass="22750">MVPRYKRNLVIFLSLIVIGLIVFSIIFYRDPQRSIPTENGIIISPADGRVISIDVVRGGEIPFTIKNGEIIYLPELEGLIEGNFTMVSIFMGVLDVHVNRAPISGQVIDIIYIEGSHFPAFGDVITENERNIIVIDGEIRTVTVQIAGTVARRIDCYVHQGQSLDVGDKIGMIKLGSQVVVLYPSDSSTRINIGEKVKAGETIIAEI</sequence>
<dbReference type="GO" id="GO:0004609">
    <property type="term" value="F:phosphatidylserine decarboxylase activity"/>
    <property type="evidence" value="ECO:0007669"/>
    <property type="project" value="InterPro"/>
</dbReference>
<dbReference type="PATRIC" id="fig|1705409.3.peg.1998"/>
<dbReference type="InterPro" id="IPR033175">
    <property type="entry name" value="PSD-A"/>
</dbReference>
<accession>A0A150IT63</accession>
<keyword evidence="11" id="KW-0812">Transmembrane</keyword>
<feature type="transmembrane region" description="Helical" evidence="11">
    <location>
        <begin position="9"/>
        <end position="28"/>
    </location>
</feature>
<evidence type="ECO:0000256" key="9">
    <source>
        <dbReference type="ARBA" id="ARBA00023264"/>
    </source>
</evidence>
<keyword evidence="11" id="KW-1133">Transmembrane helix</keyword>